<evidence type="ECO:0000313" key="4">
    <source>
        <dbReference type="EMBL" id="GMR47647.1"/>
    </source>
</evidence>
<sequence length="267" mass="29847">HRGAIFSKGVQMASLESKLLDGKNAGYCSSSEDEEEEGGFRQVNDDDEHQARVMKKMGGGNQSGAKGVIGDYEEYQKMKMLKAVEANRANGERARRGMISTSKEERERAEREEMGDEETLEMLRERRLTEMRRAAQGKIVELPGKMELLSTIEDTNGLLVVLLYEDGHERSGWATHLIRLLASAFPHIRVCRIKASLAGMSDRFVADGVPALQVYYRGELPVNLVPLHSHIGEDATIANLIDLLRKNNINLGKNRLMDEGESESDDE</sequence>
<dbReference type="AlphaFoldDB" id="A0AAN5CNL8"/>
<dbReference type="PANTHER" id="PTHR46052">
    <property type="entry name" value="PHOSDUCIN-LIKE PROTEIN"/>
    <property type="match status" value="1"/>
</dbReference>
<accession>A0AAN5CNL8</accession>
<organism evidence="4 5">
    <name type="scientific">Pristionchus mayeri</name>
    <dbReference type="NCBI Taxonomy" id="1317129"/>
    <lineage>
        <taxon>Eukaryota</taxon>
        <taxon>Metazoa</taxon>
        <taxon>Ecdysozoa</taxon>
        <taxon>Nematoda</taxon>
        <taxon>Chromadorea</taxon>
        <taxon>Rhabditida</taxon>
        <taxon>Rhabditina</taxon>
        <taxon>Diplogasteromorpha</taxon>
        <taxon>Diplogasteroidea</taxon>
        <taxon>Neodiplogasteridae</taxon>
        <taxon>Pristionchus</taxon>
    </lineage>
</organism>
<dbReference type="InterPro" id="IPR051499">
    <property type="entry name" value="Phosducin-like_reg"/>
</dbReference>
<dbReference type="InterPro" id="IPR036249">
    <property type="entry name" value="Thioredoxin-like_sf"/>
</dbReference>
<dbReference type="SUPFAM" id="SSF52833">
    <property type="entry name" value="Thioredoxin-like"/>
    <property type="match status" value="1"/>
</dbReference>
<evidence type="ECO:0000256" key="1">
    <source>
        <dbReference type="ARBA" id="ARBA00009686"/>
    </source>
</evidence>
<dbReference type="PANTHER" id="PTHR46052:SF1">
    <property type="entry name" value="PHOSDUCIN-LIKE PROTEIN"/>
    <property type="match status" value="1"/>
</dbReference>
<evidence type="ECO:0000313" key="5">
    <source>
        <dbReference type="Proteomes" id="UP001328107"/>
    </source>
</evidence>
<feature type="non-terminal residue" evidence="4">
    <location>
        <position position="1"/>
    </location>
</feature>
<reference evidence="5" key="1">
    <citation type="submission" date="2022-10" db="EMBL/GenBank/DDBJ databases">
        <title>Genome assembly of Pristionchus species.</title>
        <authorList>
            <person name="Yoshida K."/>
            <person name="Sommer R.J."/>
        </authorList>
    </citation>
    <scope>NUCLEOTIDE SEQUENCE [LARGE SCALE GENOMIC DNA]</scope>
    <source>
        <strain evidence="5">RS5460</strain>
    </source>
</reference>
<dbReference type="EMBL" id="BTRK01000004">
    <property type="protein sequence ID" value="GMR47647.1"/>
    <property type="molecule type" value="Genomic_DNA"/>
</dbReference>
<name>A0AAN5CNL8_9BILA</name>
<evidence type="ECO:0000256" key="2">
    <source>
        <dbReference type="SAM" id="MobiDB-lite"/>
    </source>
</evidence>
<dbReference type="Gene3D" id="3.40.30.10">
    <property type="entry name" value="Glutaredoxin"/>
    <property type="match status" value="1"/>
</dbReference>
<dbReference type="InterPro" id="IPR023196">
    <property type="entry name" value="Phosducin_N_dom_sf"/>
</dbReference>
<gene>
    <name evidence="4" type="ORF">PMAYCL1PPCAC_17842</name>
</gene>
<evidence type="ECO:0000259" key="3">
    <source>
        <dbReference type="Pfam" id="PF02114"/>
    </source>
</evidence>
<feature type="region of interest" description="Disordered" evidence="2">
    <location>
        <begin position="25"/>
        <end position="44"/>
    </location>
</feature>
<dbReference type="Proteomes" id="UP001328107">
    <property type="component" value="Unassembled WGS sequence"/>
</dbReference>
<dbReference type="Gene3D" id="1.10.168.10">
    <property type="entry name" value="Phosducin, domain 2"/>
    <property type="match status" value="1"/>
</dbReference>
<dbReference type="InterPro" id="IPR024253">
    <property type="entry name" value="Phosducin_thioredoxin-like_dom"/>
</dbReference>
<comment type="similarity">
    <text evidence="1">Belongs to the phosducin family.</text>
</comment>
<comment type="caution">
    <text evidence="4">The sequence shown here is derived from an EMBL/GenBank/DDBJ whole genome shotgun (WGS) entry which is preliminary data.</text>
</comment>
<dbReference type="Pfam" id="PF02114">
    <property type="entry name" value="Phosducin"/>
    <property type="match status" value="1"/>
</dbReference>
<protein>
    <recommendedName>
        <fullName evidence="3">Phosducin domain-containing protein</fullName>
    </recommendedName>
</protein>
<feature type="domain" description="Phosducin" evidence="3">
    <location>
        <begin position="112"/>
        <end position="244"/>
    </location>
</feature>
<keyword evidence="5" id="KW-1185">Reference proteome</keyword>
<proteinExistence type="inferred from homology"/>